<proteinExistence type="predicted"/>
<reference evidence="4" key="1">
    <citation type="journal article" date="2020" name="PLoS Negl. Trop. Dis.">
        <title>High-quality nuclear genome for Sarcoptes scabiei-A critical resource for a neglected parasite.</title>
        <authorList>
            <person name="Korhonen P.K."/>
            <person name="Gasser R.B."/>
            <person name="Ma G."/>
            <person name="Wang T."/>
            <person name="Stroehlein A.J."/>
            <person name="Young N.D."/>
            <person name="Ang C.S."/>
            <person name="Fernando D.D."/>
            <person name="Lu H.C."/>
            <person name="Taylor S."/>
            <person name="Reynolds S.L."/>
            <person name="Mofiz E."/>
            <person name="Najaraj S.H."/>
            <person name="Gowda H."/>
            <person name="Madugundu A."/>
            <person name="Renuse S."/>
            <person name="Holt D."/>
            <person name="Pandey A."/>
            <person name="Papenfuss A.T."/>
            <person name="Fischer K."/>
        </authorList>
    </citation>
    <scope>NUCLEOTIDE SEQUENCE [LARGE SCALE GENOMIC DNA]</scope>
</reference>
<dbReference type="InterPro" id="IPR043502">
    <property type="entry name" value="DNA/RNA_pol_sf"/>
</dbReference>
<sequence length="1041" mass="122591">MFVLHCISILIYSIMMFNKLKIHQQNLRKSLIATQQLLSNLENTNTDIIIMQEPYTRNSNKILGFPSNSHMYQTDENSIPKTGIFVNNLNLYCKKIEKFTNAWMTTIQIQLFKSLLVICNVYIEPNTISSHHIEFLRDLLKTYENVPLILTGDFNARHTLWNDRIINKHGECIYDLIFEFDLFLHNNKNATCLTINGTSIIDLTLSNHRAMPHVKNWTTKINHQTIFDHALIGFEYGPDEKIPQRMFNTTRRFNEKKADWTKFKEYFDLETINNITRNIEHAQTTNTIDYNILQLTEIIQKAALHSIPIIKRSNYHKKSQWWDNELKCMQIVVQNKRYLFTKERDPRDRQCRYDEYKLSRNIFINTMRKKKLQKWKEFIEEIDTNNTWGNTHKQIKQKLNPKTYTLPILDDFPPSDHRKIIENIVNSMFPTHHNLLERQLHQNTSPEQEYNISKEYIESLISKSSSKKAPGSDNITNAMLKASREIISEPLAKIFNKCLNMGYFPRQWKKATLIIFQKPDKQDYHDYHNYRPISLLPNIGKLLEKILQFEIQNFLMTNNKINPQQHGFTRSKSTITALQAIKTKILTEKRQKLTSLIAIDFTGAFDNADWSIIIDNMHQLQIPQHLIQMMHSYFQHRTITMKHNTNEYSKVMTKGCPQGSPLSPLLWNILINKLLDTFNTSNASIYAYADDLTVICSATKLDDLHMALTNSMHFINSFSHSHNLKINFTKTKILNFHKKTFNHPVIIDSNIIEIVDKMKILGVTFENHHIKSKLNFGTHIKNVMNKAMKIKNVIFNYCKNTFGIDNKKRRNLFKGMIRPILTYGSEIWSDQINKKQKNSLESIQHQLLKNSVMGFKTVSKMCVQSLTKTVSLNTHIDIKKMKFFHKCNIQRIDTDDINKYIQDYKKTKITEILSQTNENFKSFFVNNFIPNFIHTNFYTTQFLTGHGPFGEYFHKLRIIDNPSCTCDNSSMQNPSHLLLNCPHYSSIKRELNLHHIMDLPSFIVNKENFKRFKKLCKYIHDHLRSIEASNRQSHYQNDHTR</sequence>
<dbReference type="Pfam" id="PF00078">
    <property type="entry name" value="RVT_1"/>
    <property type="match status" value="1"/>
</dbReference>
<dbReference type="InterPro" id="IPR005135">
    <property type="entry name" value="Endo/exonuclease/phosphatase"/>
</dbReference>
<dbReference type="PANTHER" id="PTHR19446">
    <property type="entry name" value="REVERSE TRANSCRIPTASES"/>
    <property type="match status" value="1"/>
</dbReference>
<dbReference type="InterPro" id="IPR000477">
    <property type="entry name" value="RT_dom"/>
</dbReference>
<dbReference type="PROSITE" id="PS50878">
    <property type="entry name" value="RT_POL"/>
    <property type="match status" value="1"/>
</dbReference>
<keyword evidence="4" id="KW-1185">Reference proteome</keyword>
<dbReference type="SUPFAM" id="SSF56672">
    <property type="entry name" value="DNA/RNA polymerases"/>
    <property type="match status" value="1"/>
</dbReference>
<dbReference type="OrthoDB" id="6516885at2759"/>
<dbReference type="EnsemblMetazoa" id="SSS_1066s_mrna">
    <property type="protein sequence ID" value="KAF7496378.1"/>
    <property type="gene ID" value="SSS_1066"/>
</dbReference>
<dbReference type="Pfam" id="PF14529">
    <property type="entry name" value="Exo_endo_phos_2"/>
    <property type="match status" value="1"/>
</dbReference>
<evidence type="ECO:0000313" key="2">
    <source>
        <dbReference type="EMBL" id="KAF7496378.1"/>
    </source>
</evidence>
<evidence type="ECO:0000259" key="1">
    <source>
        <dbReference type="PROSITE" id="PS50878"/>
    </source>
</evidence>
<dbReference type="EMBL" id="WVUK01000010">
    <property type="protein sequence ID" value="KAF7496378.1"/>
    <property type="molecule type" value="Genomic_DNA"/>
</dbReference>
<accession>A0A834VJB9</accession>
<dbReference type="AlphaFoldDB" id="A0A834VJB9"/>
<feature type="domain" description="Reverse transcriptase" evidence="1">
    <location>
        <begin position="497"/>
        <end position="765"/>
    </location>
</feature>
<dbReference type="Proteomes" id="UP000070412">
    <property type="component" value="Unassembled WGS sequence"/>
</dbReference>
<gene>
    <name evidence="2" type="ORF">SSS_1066</name>
</gene>
<dbReference type="CDD" id="cd01650">
    <property type="entry name" value="RT_nLTR_like"/>
    <property type="match status" value="1"/>
</dbReference>
<name>A0A834VJB9_SARSC</name>
<protein>
    <recommendedName>
        <fullName evidence="1">Reverse transcriptase domain-containing protein</fullName>
    </recommendedName>
</protein>
<evidence type="ECO:0000313" key="4">
    <source>
        <dbReference type="Proteomes" id="UP000070412"/>
    </source>
</evidence>
<dbReference type="GO" id="GO:0003824">
    <property type="term" value="F:catalytic activity"/>
    <property type="evidence" value="ECO:0007669"/>
    <property type="project" value="InterPro"/>
</dbReference>
<evidence type="ECO:0000313" key="3">
    <source>
        <dbReference type="EnsemblMetazoa" id="KAF7496378.1"/>
    </source>
</evidence>
<reference evidence="2" key="2">
    <citation type="submission" date="2020-01" db="EMBL/GenBank/DDBJ databases">
        <authorList>
            <person name="Korhonen P.K.K."/>
            <person name="Guangxu M.G."/>
            <person name="Wang T.W."/>
            <person name="Stroehlein A.J.S."/>
            <person name="Young N.D."/>
            <person name="Ang C.-S.A."/>
            <person name="Fernando D.W.F."/>
            <person name="Lu H.L."/>
            <person name="Taylor S.T."/>
            <person name="Ehtesham M.E.M."/>
            <person name="Najaraj S.H.N."/>
            <person name="Harsha G.H.G."/>
            <person name="Madugundu A.M."/>
            <person name="Renuse S.R."/>
            <person name="Holt D.H."/>
            <person name="Pandey A.P."/>
            <person name="Papenfuss A.P."/>
            <person name="Gasser R.B.G."/>
            <person name="Fischer K.F."/>
        </authorList>
    </citation>
    <scope>NUCLEOTIDE SEQUENCE</scope>
    <source>
        <strain evidence="2">SSS_KF_BRIS2020</strain>
    </source>
</reference>
<organism evidence="2">
    <name type="scientific">Sarcoptes scabiei</name>
    <name type="common">Itch mite</name>
    <name type="synonym">Acarus scabiei</name>
    <dbReference type="NCBI Taxonomy" id="52283"/>
    <lineage>
        <taxon>Eukaryota</taxon>
        <taxon>Metazoa</taxon>
        <taxon>Ecdysozoa</taxon>
        <taxon>Arthropoda</taxon>
        <taxon>Chelicerata</taxon>
        <taxon>Arachnida</taxon>
        <taxon>Acari</taxon>
        <taxon>Acariformes</taxon>
        <taxon>Sarcoptiformes</taxon>
        <taxon>Astigmata</taxon>
        <taxon>Psoroptidia</taxon>
        <taxon>Sarcoptoidea</taxon>
        <taxon>Sarcoptidae</taxon>
        <taxon>Sarcoptinae</taxon>
        <taxon>Sarcoptes</taxon>
    </lineage>
</organism>
<dbReference type="GO" id="GO:0071897">
    <property type="term" value="P:DNA biosynthetic process"/>
    <property type="evidence" value="ECO:0007669"/>
    <property type="project" value="UniProtKB-ARBA"/>
</dbReference>
<dbReference type="InterPro" id="IPR036691">
    <property type="entry name" value="Endo/exonu/phosph_ase_sf"/>
</dbReference>
<dbReference type="Gene3D" id="3.60.10.10">
    <property type="entry name" value="Endonuclease/exonuclease/phosphatase"/>
    <property type="match status" value="1"/>
</dbReference>
<reference evidence="3" key="3">
    <citation type="submission" date="2022-06" db="UniProtKB">
        <authorList>
            <consortium name="EnsemblMetazoa"/>
        </authorList>
    </citation>
    <scope>IDENTIFICATION</scope>
</reference>
<dbReference type="SUPFAM" id="SSF56219">
    <property type="entry name" value="DNase I-like"/>
    <property type="match status" value="1"/>
</dbReference>